<organism evidence="2 3">
    <name type="scientific">Melipona bicolor</name>
    <dbReference type="NCBI Taxonomy" id="60889"/>
    <lineage>
        <taxon>Eukaryota</taxon>
        <taxon>Metazoa</taxon>
        <taxon>Ecdysozoa</taxon>
        <taxon>Arthropoda</taxon>
        <taxon>Hexapoda</taxon>
        <taxon>Insecta</taxon>
        <taxon>Pterygota</taxon>
        <taxon>Neoptera</taxon>
        <taxon>Endopterygota</taxon>
        <taxon>Hymenoptera</taxon>
        <taxon>Apocrita</taxon>
        <taxon>Aculeata</taxon>
        <taxon>Apoidea</taxon>
        <taxon>Anthophila</taxon>
        <taxon>Apidae</taxon>
        <taxon>Melipona</taxon>
    </lineage>
</organism>
<feature type="region of interest" description="Disordered" evidence="1">
    <location>
        <begin position="1"/>
        <end position="35"/>
    </location>
</feature>
<comment type="caution">
    <text evidence="2">The sequence shown here is derived from an EMBL/GenBank/DDBJ whole genome shotgun (WGS) entry which is preliminary data.</text>
</comment>
<evidence type="ECO:0000256" key="1">
    <source>
        <dbReference type="SAM" id="MobiDB-lite"/>
    </source>
</evidence>
<protein>
    <submittedName>
        <fullName evidence="2">Uncharacterized protein</fullName>
    </submittedName>
</protein>
<proteinExistence type="predicted"/>
<dbReference type="Proteomes" id="UP001177670">
    <property type="component" value="Unassembled WGS sequence"/>
</dbReference>
<dbReference type="AlphaFoldDB" id="A0AA40KX37"/>
<reference evidence="2" key="1">
    <citation type="submission" date="2021-10" db="EMBL/GenBank/DDBJ databases">
        <title>Melipona bicolor Genome sequencing and assembly.</title>
        <authorList>
            <person name="Araujo N.S."/>
            <person name="Arias M.C."/>
        </authorList>
    </citation>
    <scope>NUCLEOTIDE SEQUENCE</scope>
    <source>
        <strain evidence="2">USP_2M_L1-L4_2017</strain>
        <tissue evidence="2">Whole body</tissue>
    </source>
</reference>
<accession>A0AA40KX37</accession>
<dbReference type="EMBL" id="JAHYIQ010000001">
    <property type="protein sequence ID" value="KAK1136143.1"/>
    <property type="molecule type" value="Genomic_DNA"/>
</dbReference>
<evidence type="ECO:0000313" key="2">
    <source>
        <dbReference type="EMBL" id="KAK1136143.1"/>
    </source>
</evidence>
<gene>
    <name evidence="2" type="ORF">K0M31_000710</name>
</gene>
<feature type="compositionally biased region" description="Low complexity" evidence="1">
    <location>
        <begin position="25"/>
        <end position="35"/>
    </location>
</feature>
<evidence type="ECO:0000313" key="3">
    <source>
        <dbReference type="Proteomes" id="UP001177670"/>
    </source>
</evidence>
<keyword evidence="3" id="KW-1185">Reference proteome</keyword>
<name>A0AA40KX37_9HYME</name>
<sequence>MQHSENIYRVAGDGTMVPERHSRESTGSSVSTASESRSFLALISYHRYGVGIENRFHVVSTAMHTEKLNTPSLSTGILVRHCGKINSCITCMNSGSVNDAAKRAPNLKISRVGPNSTSA</sequence>